<protein>
    <submittedName>
        <fullName evidence="2">Uncharacterized protein</fullName>
    </submittedName>
</protein>
<dbReference type="KEGG" id="hsu:HLASF_0147"/>
<feature type="transmembrane region" description="Helical" evidence="1">
    <location>
        <begin position="6"/>
        <end position="27"/>
    </location>
</feature>
<dbReference type="RefSeq" id="WP_050047506.1">
    <property type="nucleotide sequence ID" value="NZ_CP008874.1"/>
</dbReference>
<keyword evidence="1" id="KW-1133">Transmembrane helix</keyword>
<accession>A0A0F7P696</accession>
<dbReference type="GeneID" id="26009520"/>
<dbReference type="EMBL" id="CP008874">
    <property type="protein sequence ID" value="AKH96661.1"/>
    <property type="molecule type" value="Genomic_DNA"/>
</dbReference>
<dbReference type="AlphaFoldDB" id="A0A0F7P696"/>
<dbReference type="Proteomes" id="UP000060390">
    <property type="component" value="Chromosome"/>
</dbReference>
<sequence>MDTTRLIELLAHYIVMLTLVFGVLALIRQTMGNLGFWIELAVAIVIAFAYRPIVIQLGVAPRAWTEEP</sequence>
<dbReference type="EMBL" id="CP011564">
    <property type="protein sequence ID" value="ALG81063.1"/>
    <property type="molecule type" value="Genomic_DNA"/>
</dbReference>
<organism evidence="2 5">
    <name type="scientific">Halanaeroarchaeum sulfurireducens</name>
    <dbReference type="NCBI Taxonomy" id="1604004"/>
    <lineage>
        <taxon>Archaea</taxon>
        <taxon>Methanobacteriati</taxon>
        <taxon>Methanobacteriota</taxon>
        <taxon>Stenosarchaea group</taxon>
        <taxon>Halobacteria</taxon>
        <taxon>Halobacteriales</taxon>
        <taxon>Halobacteriaceae</taxon>
        <taxon>Halanaeroarchaeum</taxon>
    </lineage>
</organism>
<dbReference type="HOGENOM" id="CLU_203605_0_0_2"/>
<dbReference type="KEGG" id="hsf:HLASA_0147"/>
<reference evidence="3 4" key="3">
    <citation type="journal article" date="2016" name="Stand. Genomic Sci.">
        <title>Complete genome sequence of 'Halanaeroarchaeum sulfurireducens' M27-SA2, a sulfur-reducing and acetate-oxidizing haloarchaeon from the deep-sea hypersaline anoxic lake Medee.</title>
        <authorList>
            <person name="Messina E."/>
            <person name="Sorokin D.Y."/>
            <person name="Kublanov I.V."/>
            <person name="Toshchakov S."/>
            <person name="Lopatina A."/>
            <person name="Arcadi E."/>
            <person name="Smedile F."/>
            <person name="La Spada G."/>
            <person name="La Cono V."/>
            <person name="Yakimov M.M."/>
        </authorList>
    </citation>
    <scope>NUCLEOTIDE SEQUENCE [LARGE SCALE GENOMIC DNA]</scope>
    <source>
        <strain evidence="3 4">M27-SA2</strain>
    </source>
</reference>
<evidence type="ECO:0000313" key="4">
    <source>
        <dbReference type="Proteomes" id="UP000060390"/>
    </source>
</evidence>
<evidence type="ECO:0000313" key="5">
    <source>
        <dbReference type="Proteomes" id="UP000069906"/>
    </source>
</evidence>
<keyword evidence="5" id="KW-1185">Reference proteome</keyword>
<keyword evidence="1" id="KW-0812">Transmembrane</keyword>
<feature type="transmembrane region" description="Helical" evidence="1">
    <location>
        <begin position="34"/>
        <end position="53"/>
    </location>
</feature>
<proteinExistence type="predicted"/>
<evidence type="ECO:0000313" key="2">
    <source>
        <dbReference type="EMBL" id="AKH96661.1"/>
    </source>
</evidence>
<name>A0A0F7P696_9EURY</name>
<reference evidence="2 5" key="1">
    <citation type="journal article" date="2015" name="ISME J.">
        <title>Elemental sulfur and acetate can support life of a novel strictly anaerobic haloarchaeon.</title>
        <authorList>
            <person name="Sorokin D.Y."/>
            <person name="Kublanov I.V."/>
            <person name="Gavrilov S.N."/>
            <person name="Rojo D."/>
            <person name="Roman P."/>
            <person name="Golyshin P.N."/>
            <person name="Slepak V.Z."/>
            <person name="Smedile F."/>
            <person name="Ferrer M."/>
            <person name="Messina E."/>
            <person name="La Cono V."/>
            <person name="Yakimov M.M."/>
        </authorList>
    </citation>
    <scope>NUCLEOTIDE SEQUENCE [LARGE SCALE GENOMIC DNA]</scope>
    <source>
        <strain evidence="2 5">HSR2</strain>
    </source>
</reference>
<gene>
    <name evidence="3" type="ORF">HLASA_0147</name>
    <name evidence="2" type="ORF">HLASF_0147</name>
</gene>
<evidence type="ECO:0000256" key="1">
    <source>
        <dbReference type="SAM" id="Phobius"/>
    </source>
</evidence>
<dbReference type="OrthoDB" id="341621at2157"/>
<keyword evidence="1" id="KW-0472">Membrane</keyword>
<dbReference type="Proteomes" id="UP000069906">
    <property type="component" value="Chromosome"/>
</dbReference>
<reference evidence="4" key="2">
    <citation type="submission" date="2015-05" db="EMBL/GenBank/DDBJ databases">
        <title>Complete genome sequence of Halanaeroarchaeum sulfurireducens type strain M27-SA2, a sulfate-reducer haloarchaeon from marine anoxic lake Medee.</title>
        <authorList>
            <person name="Messina E."/>
            <person name="Kublanov I.V."/>
            <person name="Toshchakov S."/>
            <person name="Arcadi E."/>
            <person name="La Spada G."/>
            <person name="La Cono V."/>
            <person name="Yakimov M.M."/>
        </authorList>
    </citation>
    <scope>NUCLEOTIDE SEQUENCE [LARGE SCALE GENOMIC DNA]</scope>
    <source>
        <strain evidence="4">M27-SA2</strain>
    </source>
</reference>
<evidence type="ECO:0000313" key="3">
    <source>
        <dbReference type="EMBL" id="ALG81063.1"/>
    </source>
</evidence>